<evidence type="ECO:0000256" key="2">
    <source>
        <dbReference type="ARBA" id="ARBA00022737"/>
    </source>
</evidence>
<reference evidence="10" key="1">
    <citation type="submission" date="2025-08" db="UniProtKB">
        <authorList>
            <consortium name="Ensembl"/>
        </authorList>
    </citation>
    <scope>IDENTIFICATION</scope>
</reference>
<dbReference type="GO" id="GO:0000981">
    <property type="term" value="F:DNA-binding transcription factor activity, RNA polymerase II-specific"/>
    <property type="evidence" value="ECO:0007669"/>
    <property type="project" value="TreeGrafter"/>
</dbReference>
<dbReference type="FunFam" id="1.10.10.60:FF:000010">
    <property type="entry name" value="Transcriptional activator Myb isoform A"/>
    <property type="match status" value="1"/>
</dbReference>
<dbReference type="PROSITE" id="PS51294">
    <property type="entry name" value="HTH_MYB"/>
    <property type="match status" value="3"/>
</dbReference>
<feature type="domain" description="HTH myb-type" evidence="9">
    <location>
        <begin position="79"/>
        <end position="134"/>
    </location>
</feature>
<dbReference type="Proteomes" id="UP000261500">
    <property type="component" value="Unplaced"/>
</dbReference>
<dbReference type="AlphaFoldDB" id="A0A3B3UFV3"/>
<sequence>MSWWPRGEDGDDTMHQDTDSDVAEQRDGGKGKVKWTQDEDDKLKALVHKLGSSDWKHIASYIPSHTEQQCQHRWFKVLDPELVKGPWTKEEDEKVIELVNLYGNKQWAMVAKHLKGRLGKQCRERWHNHLNPNVKKSSWTAEEDLIIYKAHCLLGNRWAEIAKLLPGRTDNAVKNHWNSTIKRKLEMGFYAREVFRPNELEELLAHLNKDLQVSSPQPIAQPSGTNWVVDSSGFLSPTGPALKEVLDMVDGDLDGWCNLAAFDLPEDSPSPERHQFRLEGSALQELSKGSRGELIPISPGGISPPSILTRRSRRRVTLSPDGAHSMTPKSTPVKILPFSPSQFLNLWTKQDSHDLENPSLTSTPVCSQKVIVTTPLQRDKTPLTQKENSVFVTPNHKSELSTTPRTPTPFKNAMEKYGPLQPLPQTPNLEDDINEVILREAGINMVVVQATPPDPRRKTMHRPPMKKVRKSLALDVMDCQVVPTSKQRAPLNTELSVSPSWSQEEPVTVCLNSSSFCIKRHENILDQGFLLGPSDTTIFPSAMSKEWKKVVCGQTKDQLIMTEKARRYLRSLKSHPPSRALILS</sequence>
<dbReference type="PANTHER" id="PTHR45614">
    <property type="entry name" value="MYB PROTEIN-RELATED"/>
    <property type="match status" value="1"/>
</dbReference>
<protein>
    <submittedName>
        <fullName evidence="10">V-myb avian myeloblastosis viral oncogene homolog-like 2b</fullName>
    </submittedName>
</protein>
<keyword evidence="11" id="KW-1185">Reference proteome</keyword>
<evidence type="ECO:0000256" key="7">
    <source>
        <dbReference type="SAM" id="MobiDB-lite"/>
    </source>
</evidence>
<dbReference type="GeneTree" id="ENSGT00940000156091"/>
<dbReference type="GO" id="GO:0000978">
    <property type="term" value="F:RNA polymerase II cis-regulatory region sequence-specific DNA binding"/>
    <property type="evidence" value="ECO:0007669"/>
    <property type="project" value="TreeGrafter"/>
</dbReference>
<evidence type="ECO:0000259" key="9">
    <source>
        <dbReference type="PROSITE" id="PS51294"/>
    </source>
</evidence>
<comment type="subcellular location">
    <subcellularLocation>
        <location evidence="1">Nucleus</location>
    </subcellularLocation>
</comment>
<dbReference type="InterPro" id="IPR001005">
    <property type="entry name" value="SANT/Myb"/>
</dbReference>
<dbReference type="PANTHER" id="PTHR45614:SF30">
    <property type="entry name" value="MYB-RELATED PROTEIN B"/>
    <property type="match status" value="1"/>
</dbReference>
<dbReference type="PROSITE" id="PS50090">
    <property type="entry name" value="MYB_LIKE"/>
    <property type="match status" value="3"/>
</dbReference>
<keyword evidence="4" id="KW-0238">DNA-binding</keyword>
<dbReference type="CDD" id="cd00167">
    <property type="entry name" value="SANT"/>
    <property type="match status" value="3"/>
</dbReference>
<feature type="region of interest" description="Disordered" evidence="7">
    <location>
        <begin position="1"/>
        <end position="36"/>
    </location>
</feature>
<evidence type="ECO:0000313" key="11">
    <source>
        <dbReference type="Proteomes" id="UP000261500"/>
    </source>
</evidence>
<keyword evidence="3" id="KW-0805">Transcription regulation</keyword>
<dbReference type="SUPFAM" id="SSF46689">
    <property type="entry name" value="Homeodomain-like"/>
    <property type="match status" value="2"/>
</dbReference>
<dbReference type="InterPro" id="IPR009057">
    <property type="entry name" value="Homeodomain-like_sf"/>
</dbReference>
<dbReference type="SMART" id="SM00717">
    <property type="entry name" value="SANT"/>
    <property type="match status" value="3"/>
</dbReference>
<evidence type="ECO:0000259" key="8">
    <source>
        <dbReference type="PROSITE" id="PS50090"/>
    </source>
</evidence>
<feature type="domain" description="HTH myb-type" evidence="9">
    <location>
        <begin position="27"/>
        <end position="78"/>
    </location>
</feature>
<dbReference type="InterPro" id="IPR015395">
    <property type="entry name" value="C-myb_C"/>
</dbReference>
<feature type="domain" description="Myb-like" evidence="8">
    <location>
        <begin position="131"/>
        <end position="181"/>
    </location>
</feature>
<dbReference type="GO" id="GO:0005634">
    <property type="term" value="C:nucleus"/>
    <property type="evidence" value="ECO:0007669"/>
    <property type="project" value="UniProtKB-SubCell"/>
</dbReference>
<accession>A0A3B3UFV3</accession>
<evidence type="ECO:0000256" key="1">
    <source>
        <dbReference type="ARBA" id="ARBA00004123"/>
    </source>
</evidence>
<keyword evidence="6" id="KW-0539">Nucleus</keyword>
<dbReference type="Pfam" id="PF13921">
    <property type="entry name" value="Myb_DNA-bind_6"/>
    <property type="match status" value="1"/>
</dbReference>
<dbReference type="FunFam" id="1.10.10.60:FF:000016">
    <property type="entry name" value="Transcriptional activator Myb isoform A"/>
    <property type="match status" value="1"/>
</dbReference>
<dbReference type="InterPro" id="IPR050560">
    <property type="entry name" value="MYB_TF"/>
</dbReference>
<keyword evidence="5" id="KW-0804">Transcription</keyword>
<evidence type="ECO:0000313" key="10">
    <source>
        <dbReference type="Ensembl" id="ENSPLAP00000011514.1"/>
    </source>
</evidence>
<proteinExistence type="predicted"/>
<evidence type="ECO:0000256" key="4">
    <source>
        <dbReference type="ARBA" id="ARBA00023125"/>
    </source>
</evidence>
<dbReference type="Gene3D" id="1.10.10.60">
    <property type="entry name" value="Homeodomain-like"/>
    <property type="match status" value="3"/>
</dbReference>
<reference evidence="10" key="2">
    <citation type="submission" date="2025-09" db="UniProtKB">
        <authorList>
            <consortium name="Ensembl"/>
        </authorList>
    </citation>
    <scope>IDENTIFICATION</scope>
</reference>
<dbReference type="Pfam" id="PF00249">
    <property type="entry name" value="Myb_DNA-binding"/>
    <property type="match status" value="1"/>
</dbReference>
<evidence type="ECO:0000256" key="3">
    <source>
        <dbReference type="ARBA" id="ARBA00023015"/>
    </source>
</evidence>
<evidence type="ECO:0000256" key="5">
    <source>
        <dbReference type="ARBA" id="ARBA00023163"/>
    </source>
</evidence>
<organism evidence="10 11">
    <name type="scientific">Poecilia latipinna</name>
    <name type="common">sailfin molly</name>
    <dbReference type="NCBI Taxonomy" id="48699"/>
    <lineage>
        <taxon>Eukaryota</taxon>
        <taxon>Metazoa</taxon>
        <taxon>Chordata</taxon>
        <taxon>Craniata</taxon>
        <taxon>Vertebrata</taxon>
        <taxon>Euteleostomi</taxon>
        <taxon>Actinopterygii</taxon>
        <taxon>Neopterygii</taxon>
        <taxon>Teleostei</taxon>
        <taxon>Neoteleostei</taxon>
        <taxon>Acanthomorphata</taxon>
        <taxon>Ovalentaria</taxon>
        <taxon>Atherinomorphae</taxon>
        <taxon>Cyprinodontiformes</taxon>
        <taxon>Poeciliidae</taxon>
        <taxon>Poeciliinae</taxon>
        <taxon>Poecilia</taxon>
    </lineage>
</organism>
<name>A0A3B3UFV3_9TELE</name>
<feature type="domain" description="HTH myb-type" evidence="9">
    <location>
        <begin position="135"/>
        <end position="185"/>
    </location>
</feature>
<evidence type="ECO:0000256" key="6">
    <source>
        <dbReference type="ARBA" id="ARBA00023242"/>
    </source>
</evidence>
<feature type="domain" description="Myb-like" evidence="8">
    <location>
        <begin position="27"/>
        <end position="78"/>
    </location>
</feature>
<feature type="domain" description="Myb-like" evidence="8">
    <location>
        <begin position="79"/>
        <end position="130"/>
    </location>
</feature>
<dbReference type="Ensembl" id="ENSPLAT00000018944.1">
    <property type="protein sequence ID" value="ENSPLAP00000011514.1"/>
    <property type="gene ID" value="ENSPLAG00000014679.1"/>
</dbReference>
<dbReference type="InterPro" id="IPR017930">
    <property type="entry name" value="Myb_dom"/>
</dbReference>
<keyword evidence="2" id="KW-0677">Repeat</keyword>
<dbReference type="Pfam" id="PF09316">
    <property type="entry name" value="Cmyb_C"/>
    <property type="match status" value="1"/>
</dbReference>